<evidence type="ECO:0000313" key="7">
    <source>
        <dbReference type="EMBL" id="RZB66621.1"/>
    </source>
</evidence>
<dbReference type="GO" id="GO:0005730">
    <property type="term" value="C:nucleolus"/>
    <property type="evidence" value="ECO:0007669"/>
    <property type="project" value="UniProtKB-SubCell"/>
</dbReference>
<feature type="non-terminal residue" evidence="7">
    <location>
        <position position="351"/>
    </location>
</feature>
<evidence type="ECO:0000256" key="6">
    <source>
        <dbReference type="SAM" id="Coils"/>
    </source>
</evidence>
<feature type="coiled-coil region" evidence="6">
    <location>
        <begin position="106"/>
        <end position="140"/>
    </location>
</feature>
<proteinExistence type="inferred from homology"/>
<sequence length="351" mass="39847">KFQNSDLREGEETKLQAGVYKKSDNTTIVAAATNEILYTGSINRDDDDSVNRFLLISNKKTGKVRLVPVDIAILAPQLNQKEGDVVDNANANSLNILNKEFGSKRIKRITEQRERLKMNINDVKEQLEKTVEALEIKESESFSMGPGENDSMYRPHINRDASTKEQVYVLNEIVPENVLNSLEEEAQHVLSSDLEQFDVSPFIKQHLIQLQNSSVASRIEKCELLLYLHYLITFVNKPAKNITKRFIICESSQDVNNHILDNFSVTSNTGRTRPLSMKDKAICHILVLSMIGFDYQLDIETLAKSMKLGIKKLQEMGRILAFSPHGKDKSRMVLKIPLPPAVLLSPKKRRR</sequence>
<feature type="non-terminal residue" evidence="7">
    <location>
        <position position="1"/>
    </location>
</feature>
<evidence type="ECO:0000313" key="8">
    <source>
        <dbReference type="Proteomes" id="UP000292052"/>
    </source>
</evidence>
<evidence type="ECO:0000256" key="5">
    <source>
        <dbReference type="ARBA" id="ARBA00023242"/>
    </source>
</evidence>
<name>A0A482VEL2_ASBVE</name>
<evidence type="ECO:0000256" key="1">
    <source>
        <dbReference type="ARBA" id="ARBA00004604"/>
    </source>
</evidence>
<protein>
    <submittedName>
        <fullName evidence="7">DNA-directed RNA polymerase I subunit RPA49-like</fullName>
    </submittedName>
</protein>
<dbReference type="InterPro" id="IPR009668">
    <property type="entry name" value="RNA_pol-assoc_fac_A49-like"/>
</dbReference>
<keyword evidence="6" id="KW-0175">Coiled coil</keyword>
<evidence type="ECO:0000256" key="3">
    <source>
        <dbReference type="ARBA" id="ARBA00022478"/>
    </source>
</evidence>
<dbReference type="Proteomes" id="UP000292052">
    <property type="component" value="Unassembled WGS sequence"/>
</dbReference>
<comment type="similarity">
    <text evidence="2">Belongs to the eukaryotic RPA49/POLR1E RNA polymerase subunit family.</text>
</comment>
<dbReference type="GO" id="GO:0003677">
    <property type="term" value="F:DNA binding"/>
    <property type="evidence" value="ECO:0007669"/>
    <property type="project" value="InterPro"/>
</dbReference>
<comment type="subcellular location">
    <subcellularLocation>
        <location evidence="1">Nucleus</location>
        <location evidence="1">Nucleolus</location>
    </subcellularLocation>
</comment>
<dbReference type="PANTHER" id="PTHR14440">
    <property type="entry name" value="DNA-DIRECTED RNA POLYMERASE I SUBUNIT RPA49"/>
    <property type="match status" value="1"/>
</dbReference>
<accession>A0A482VEL2</accession>
<keyword evidence="4" id="KW-0804">Transcription</keyword>
<dbReference type="AlphaFoldDB" id="A0A482VEL2"/>
<gene>
    <name evidence="7" type="ORF">BDFB_008678</name>
</gene>
<dbReference type="STRING" id="1661398.A0A482VEL2"/>
<evidence type="ECO:0000256" key="4">
    <source>
        <dbReference type="ARBA" id="ARBA00023163"/>
    </source>
</evidence>
<keyword evidence="5" id="KW-0539">Nucleus</keyword>
<reference evidence="7 8" key="1">
    <citation type="submission" date="2017-03" db="EMBL/GenBank/DDBJ databases">
        <title>Genome of the blue death feigning beetle - Asbolus verrucosus.</title>
        <authorList>
            <person name="Rider S.D."/>
        </authorList>
    </citation>
    <scope>NUCLEOTIDE SEQUENCE [LARGE SCALE GENOMIC DNA]</scope>
    <source>
        <strain evidence="7">Butters</strain>
        <tissue evidence="7">Head and leg muscle</tissue>
    </source>
</reference>
<keyword evidence="8" id="KW-1185">Reference proteome</keyword>
<dbReference type="EMBL" id="QDEB01109734">
    <property type="protein sequence ID" value="RZB66621.1"/>
    <property type="molecule type" value="Genomic_DNA"/>
</dbReference>
<dbReference type="Pfam" id="PF06870">
    <property type="entry name" value="RNA_pol_I_A49"/>
    <property type="match status" value="1"/>
</dbReference>
<keyword evidence="3 7" id="KW-0240">DNA-directed RNA polymerase</keyword>
<organism evidence="7 8">
    <name type="scientific">Asbolus verrucosus</name>
    <name type="common">Desert ironclad beetle</name>
    <dbReference type="NCBI Taxonomy" id="1661398"/>
    <lineage>
        <taxon>Eukaryota</taxon>
        <taxon>Metazoa</taxon>
        <taxon>Ecdysozoa</taxon>
        <taxon>Arthropoda</taxon>
        <taxon>Hexapoda</taxon>
        <taxon>Insecta</taxon>
        <taxon>Pterygota</taxon>
        <taxon>Neoptera</taxon>
        <taxon>Endopterygota</taxon>
        <taxon>Coleoptera</taxon>
        <taxon>Polyphaga</taxon>
        <taxon>Cucujiformia</taxon>
        <taxon>Tenebrionidae</taxon>
        <taxon>Pimeliinae</taxon>
        <taxon>Asbolus</taxon>
    </lineage>
</organism>
<evidence type="ECO:0000256" key="2">
    <source>
        <dbReference type="ARBA" id="ARBA00009430"/>
    </source>
</evidence>
<dbReference type="GO" id="GO:0000428">
    <property type="term" value="C:DNA-directed RNA polymerase complex"/>
    <property type="evidence" value="ECO:0007669"/>
    <property type="project" value="UniProtKB-KW"/>
</dbReference>
<dbReference type="GO" id="GO:0006351">
    <property type="term" value="P:DNA-templated transcription"/>
    <property type="evidence" value="ECO:0007669"/>
    <property type="project" value="InterPro"/>
</dbReference>
<dbReference type="OrthoDB" id="277398at2759"/>
<comment type="caution">
    <text evidence="7">The sequence shown here is derived from an EMBL/GenBank/DDBJ whole genome shotgun (WGS) entry which is preliminary data.</text>
</comment>